<accession>A0A8J5J497</accession>
<protein>
    <submittedName>
        <fullName evidence="1">Uncharacterized protein</fullName>
    </submittedName>
</protein>
<organism evidence="1 2">
    <name type="scientific">Phytophthora aleatoria</name>
    <dbReference type="NCBI Taxonomy" id="2496075"/>
    <lineage>
        <taxon>Eukaryota</taxon>
        <taxon>Sar</taxon>
        <taxon>Stramenopiles</taxon>
        <taxon>Oomycota</taxon>
        <taxon>Peronosporomycetes</taxon>
        <taxon>Peronosporales</taxon>
        <taxon>Peronosporaceae</taxon>
        <taxon>Phytophthora</taxon>
    </lineage>
</organism>
<comment type="caution">
    <text evidence="1">The sequence shown here is derived from an EMBL/GenBank/DDBJ whole genome shotgun (WGS) entry which is preliminary data.</text>
</comment>
<dbReference type="AlphaFoldDB" id="A0A8J5J497"/>
<feature type="non-terminal residue" evidence="1">
    <location>
        <position position="1"/>
    </location>
</feature>
<dbReference type="EMBL" id="JAENGY010000805">
    <property type="protein sequence ID" value="KAG6956351.1"/>
    <property type="molecule type" value="Genomic_DNA"/>
</dbReference>
<evidence type="ECO:0000313" key="1">
    <source>
        <dbReference type="EMBL" id="KAG6956351.1"/>
    </source>
</evidence>
<name>A0A8J5J497_9STRA</name>
<evidence type="ECO:0000313" key="2">
    <source>
        <dbReference type="Proteomes" id="UP000709295"/>
    </source>
</evidence>
<keyword evidence="2" id="KW-1185">Reference proteome</keyword>
<gene>
    <name evidence="1" type="ORF">JG688_00011457</name>
</gene>
<proteinExistence type="predicted"/>
<dbReference type="Proteomes" id="UP000709295">
    <property type="component" value="Unassembled WGS sequence"/>
</dbReference>
<sequence length="92" mass="10515">HRLQLVVQPIIKKTVGQRDTSGETLEVFVVSDATFSDIISNLWNKFSHRVKGQAVKQDGNWSVATPEESCWAKVMQFKMNRHLVDSTKNDRT</sequence>
<reference evidence="1" key="1">
    <citation type="submission" date="2021-01" db="EMBL/GenBank/DDBJ databases">
        <title>Phytophthora aleatoria, a newly-described species from Pinus radiata is distinct from Phytophthora cactorum isolates based on comparative genomics.</title>
        <authorList>
            <person name="Mcdougal R."/>
            <person name="Panda P."/>
            <person name="Williams N."/>
            <person name="Studholme D.J."/>
        </authorList>
    </citation>
    <scope>NUCLEOTIDE SEQUENCE</scope>
    <source>
        <strain evidence="1">NZFS 4037</strain>
    </source>
</reference>